<evidence type="ECO:0000313" key="2">
    <source>
        <dbReference type="Proteomes" id="UP000475582"/>
    </source>
</evidence>
<comment type="caution">
    <text evidence="1">The sequence shown here is derived from an EMBL/GenBank/DDBJ whole genome shotgun (WGS) entry which is preliminary data.</text>
</comment>
<reference evidence="1 2" key="1">
    <citation type="submission" date="2019-11" db="EMBL/GenBank/DDBJ databases">
        <title>Type strains purchased from KCTC, JCM and DSMZ.</title>
        <authorList>
            <person name="Lu H."/>
        </authorList>
    </citation>
    <scope>NUCLEOTIDE SEQUENCE [LARGE SCALE GENOMIC DNA]</scope>
    <source>
        <strain evidence="1 2">KCTC 22382</strain>
    </source>
</reference>
<dbReference type="EMBL" id="WNKY01000016">
    <property type="protein sequence ID" value="MTV39021.1"/>
    <property type="molecule type" value="Genomic_DNA"/>
</dbReference>
<name>A0A6L6PK69_9BURK</name>
<organism evidence="1 2">
    <name type="scientific">Duganella radicis</name>
    <dbReference type="NCBI Taxonomy" id="551988"/>
    <lineage>
        <taxon>Bacteria</taxon>
        <taxon>Pseudomonadati</taxon>
        <taxon>Pseudomonadota</taxon>
        <taxon>Betaproteobacteria</taxon>
        <taxon>Burkholderiales</taxon>
        <taxon>Oxalobacteraceae</taxon>
        <taxon>Telluria group</taxon>
        <taxon>Duganella</taxon>
    </lineage>
</organism>
<keyword evidence="2" id="KW-1185">Reference proteome</keyword>
<evidence type="ECO:0000313" key="1">
    <source>
        <dbReference type="EMBL" id="MTV39021.1"/>
    </source>
</evidence>
<dbReference type="RefSeq" id="WP_155464648.1">
    <property type="nucleotide sequence ID" value="NZ_WNKY01000016.1"/>
</dbReference>
<accession>A0A6L6PK69</accession>
<proteinExistence type="predicted"/>
<dbReference type="AlphaFoldDB" id="A0A6L6PK69"/>
<sequence>MAEQVLAAVPAAAAEVLPSLDHNHRVLCERIVTKAASITRKMRDRLTGPVQ</sequence>
<gene>
    <name evidence="1" type="ORF">GM676_15705</name>
</gene>
<protein>
    <submittedName>
        <fullName evidence="1">Uncharacterized protein</fullName>
    </submittedName>
</protein>
<dbReference type="Proteomes" id="UP000475582">
    <property type="component" value="Unassembled WGS sequence"/>
</dbReference>